<protein>
    <submittedName>
        <fullName evidence="1">Uncharacterized protein</fullName>
    </submittedName>
</protein>
<dbReference type="PaxDb" id="29760-VIT_00s0233g00070.t01"/>
<dbReference type="EMBL" id="FN595530">
    <property type="protein sequence ID" value="CBI25783.3"/>
    <property type="molecule type" value="Genomic_DNA"/>
</dbReference>
<reference evidence="2" key="1">
    <citation type="journal article" date="2007" name="Nature">
        <title>The grapevine genome sequence suggests ancestral hexaploidization in major angiosperm phyla.</title>
        <authorList>
            <consortium name="The French-Italian Public Consortium for Grapevine Genome Characterization."/>
            <person name="Jaillon O."/>
            <person name="Aury J.-M."/>
            <person name="Noel B."/>
            <person name="Policriti A."/>
            <person name="Clepet C."/>
            <person name="Casagrande A."/>
            <person name="Choisne N."/>
            <person name="Aubourg S."/>
            <person name="Vitulo N."/>
            <person name="Jubin C."/>
            <person name="Vezzi A."/>
            <person name="Legeai F."/>
            <person name="Hugueney P."/>
            <person name="Dasilva C."/>
            <person name="Horner D."/>
            <person name="Mica E."/>
            <person name="Jublot D."/>
            <person name="Poulain J."/>
            <person name="Bruyere C."/>
            <person name="Billault A."/>
            <person name="Segurens B."/>
            <person name="Gouyvenoux M."/>
            <person name="Ugarte E."/>
            <person name="Cattonaro F."/>
            <person name="Anthouard V."/>
            <person name="Vico V."/>
            <person name="Del Fabbro C."/>
            <person name="Alaux M."/>
            <person name="Di Gaspero G."/>
            <person name="Dumas V."/>
            <person name="Felice N."/>
            <person name="Paillard S."/>
            <person name="Juman I."/>
            <person name="Moroldo M."/>
            <person name="Scalabrin S."/>
            <person name="Canaguier A."/>
            <person name="Le Clainche I."/>
            <person name="Malacrida G."/>
            <person name="Durand E."/>
            <person name="Pesole G."/>
            <person name="Laucou V."/>
            <person name="Chatelet P."/>
            <person name="Merdinoglu D."/>
            <person name="Delledonne M."/>
            <person name="Pezzotti M."/>
            <person name="Lecharny A."/>
            <person name="Scarpelli C."/>
            <person name="Artiguenave F."/>
            <person name="Pe M.E."/>
            <person name="Valle G."/>
            <person name="Morgante M."/>
            <person name="Caboche M."/>
            <person name="Adam-Blondon A.-F."/>
            <person name="Weissenbach J."/>
            <person name="Quetier F."/>
            <person name="Wincker P."/>
        </authorList>
    </citation>
    <scope>NUCLEOTIDE SEQUENCE [LARGE SCALE GENOMIC DNA]</scope>
    <source>
        <strain evidence="2">cv. Pinot noir / PN40024</strain>
    </source>
</reference>
<gene>
    <name evidence="1" type="ORF">VIT_00s0233g00070</name>
</gene>
<dbReference type="Proteomes" id="UP000009183">
    <property type="component" value="Unassembled WGS sequence, unordered"/>
</dbReference>
<evidence type="ECO:0000313" key="1">
    <source>
        <dbReference type="EMBL" id="CBI25783.3"/>
    </source>
</evidence>
<name>D7T5K0_VITVI</name>
<keyword evidence="2" id="KW-1185">Reference proteome</keyword>
<proteinExistence type="predicted"/>
<dbReference type="HOGENOM" id="CLU_2311334_0_0_1"/>
<dbReference type="AlphaFoldDB" id="D7T5K0"/>
<evidence type="ECO:0000313" key="2">
    <source>
        <dbReference type="Proteomes" id="UP000009183"/>
    </source>
</evidence>
<accession>D7T5K0</accession>
<organism evidence="1 2">
    <name type="scientific">Vitis vinifera</name>
    <name type="common">Grape</name>
    <dbReference type="NCBI Taxonomy" id="29760"/>
    <lineage>
        <taxon>Eukaryota</taxon>
        <taxon>Viridiplantae</taxon>
        <taxon>Streptophyta</taxon>
        <taxon>Embryophyta</taxon>
        <taxon>Tracheophyta</taxon>
        <taxon>Spermatophyta</taxon>
        <taxon>Magnoliopsida</taxon>
        <taxon>eudicotyledons</taxon>
        <taxon>Gunneridae</taxon>
        <taxon>Pentapetalae</taxon>
        <taxon>rosids</taxon>
        <taxon>Vitales</taxon>
        <taxon>Vitaceae</taxon>
        <taxon>Viteae</taxon>
        <taxon>Vitis</taxon>
    </lineage>
</organism>
<dbReference type="InParanoid" id="D7T5K0"/>
<sequence>MILRMKVKLSFPTDHLPLYVIATTKVTGVPITEDSFLSGCKHSHFFYGQDAFEPCPRWRNLPVPLAAHTPHHLCPTLLIPSYPFYLSPVHINSLNDSFQC</sequence>